<dbReference type="GO" id="GO:0032977">
    <property type="term" value="F:membrane insertase activity"/>
    <property type="evidence" value="ECO:0007669"/>
    <property type="project" value="InterPro"/>
</dbReference>
<evidence type="ECO:0000256" key="9">
    <source>
        <dbReference type="ARBA" id="ARBA00031538"/>
    </source>
</evidence>
<dbReference type="Proteomes" id="UP000423525">
    <property type="component" value="Chromosome"/>
</dbReference>
<dbReference type="GO" id="GO:0051205">
    <property type="term" value="P:protein insertion into membrane"/>
    <property type="evidence" value="ECO:0007669"/>
    <property type="project" value="TreeGrafter"/>
</dbReference>
<dbReference type="InterPro" id="IPR028055">
    <property type="entry name" value="YidC/Oxa/ALB_C"/>
</dbReference>
<organism evidence="16 17">
    <name type="scientific">Corynebacterium rouxii</name>
    <dbReference type="NCBI Taxonomy" id="2719119"/>
    <lineage>
        <taxon>Bacteria</taxon>
        <taxon>Bacillati</taxon>
        <taxon>Actinomycetota</taxon>
        <taxon>Actinomycetes</taxon>
        <taxon>Mycobacteriales</taxon>
        <taxon>Corynebacteriaceae</taxon>
        <taxon>Corynebacterium</taxon>
    </lineage>
</organism>
<comment type="subunit">
    <text evidence="8">Interacts with the Sec translocase complex via SecD. Specifically interacts with transmembrane segments of nascent integral membrane proteins during membrane integration.</text>
</comment>
<comment type="similarity">
    <text evidence="2">Belongs to the OXA1/ALB3/YidC family. Type 1 subfamily.</text>
</comment>
<feature type="compositionally biased region" description="Basic and acidic residues" evidence="13">
    <location>
        <begin position="424"/>
        <end position="435"/>
    </location>
</feature>
<gene>
    <name evidence="16" type="ORF">FRC0190_02297</name>
</gene>
<feature type="region of interest" description="Disordered" evidence="13">
    <location>
        <begin position="336"/>
        <end position="435"/>
    </location>
</feature>
<dbReference type="EMBL" id="LR738855">
    <property type="protein sequence ID" value="VZH86387.1"/>
    <property type="molecule type" value="Genomic_DNA"/>
</dbReference>
<evidence type="ECO:0000313" key="17">
    <source>
        <dbReference type="Proteomes" id="UP000423525"/>
    </source>
</evidence>
<evidence type="ECO:0000256" key="6">
    <source>
        <dbReference type="ARBA" id="ARBA00023136"/>
    </source>
</evidence>
<evidence type="ECO:0000259" key="15">
    <source>
        <dbReference type="Pfam" id="PF02096"/>
    </source>
</evidence>
<dbReference type="GO" id="GO:0016020">
    <property type="term" value="C:membrane"/>
    <property type="evidence" value="ECO:0007669"/>
    <property type="project" value="UniProtKB-SubCell"/>
</dbReference>
<name>A0A6I8MI60_9CORY</name>
<accession>A0A6I8MI60</accession>
<protein>
    <recommendedName>
        <fullName evidence="3">Membrane protein insertase YidC</fullName>
    </recommendedName>
    <alternativeName>
        <fullName evidence="11">Foldase YidC</fullName>
    </alternativeName>
    <alternativeName>
        <fullName evidence="10">Membrane integrase YidC</fullName>
    </alternativeName>
    <alternativeName>
        <fullName evidence="9">Membrane protein YidC</fullName>
    </alternativeName>
</protein>
<feature type="transmembrane region" description="Helical" evidence="14">
    <location>
        <begin position="32"/>
        <end position="55"/>
    </location>
</feature>
<evidence type="ECO:0000256" key="4">
    <source>
        <dbReference type="ARBA" id="ARBA00022692"/>
    </source>
</evidence>
<dbReference type="PANTHER" id="PTHR12428">
    <property type="entry name" value="OXA1"/>
    <property type="match status" value="1"/>
</dbReference>
<evidence type="ECO:0000256" key="10">
    <source>
        <dbReference type="ARBA" id="ARBA00033245"/>
    </source>
</evidence>
<keyword evidence="5 14" id="KW-1133">Transmembrane helix</keyword>
<feature type="transmembrane region" description="Helical" evidence="14">
    <location>
        <begin position="183"/>
        <end position="204"/>
    </location>
</feature>
<dbReference type="NCBIfam" id="NF001300">
    <property type="entry name" value="PRK00247.1"/>
    <property type="match status" value="1"/>
</dbReference>
<feature type="domain" description="Membrane insertase YidC/Oxa/ALB C-terminal" evidence="15">
    <location>
        <begin position="32"/>
        <end position="266"/>
    </location>
</feature>
<dbReference type="NCBIfam" id="TIGR03592">
    <property type="entry name" value="yidC_oxa1_cterm"/>
    <property type="match status" value="1"/>
</dbReference>
<evidence type="ECO:0000313" key="16">
    <source>
        <dbReference type="EMBL" id="VZH86387.1"/>
    </source>
</evidence>
<evidence type="ECO:0000256" key="2">
    <source>
        <dbReference type="ARBA" id="ARBA00010527"/>
    </source>
</evidence>
<comment type="subcellular location">
    <subcellularLocation>
        <location evidence="1 12">Membrane</location>
        <topology evidence="1 12">Multi-pass membrane protein</topology>
    </subcellularLocation>
</comment>
<dbReference type="KEGG" id="crf:FRC0190_02297"/>
<evidence type="ECO:0000256" key="11">
    <source>
        <dbReference type="ARBA" id="ARBA00033342"/>
    </source>
</evidence>
<feature type="compositionally biased region" description="Basic residues" evidence="13">
    <location>
        <begin position="378"/>
        <end position="387"/>
    </location>
</feature>
<dbReference type="Pfam" id="PF02096">
    <property type="entry name" value="60KD_IMP"/>
    <property type="match status" value="1"/>
</dbReference>
<feature type="transmembrane region" description="Helical" evidence="14">
    <location>
        <begin position="98"/>
        <end position="123"/>
    </location>
</feature>
<evidence type="ECO:0000256" key="13">
    <source>
        <dbReference type="SAM" id="MobiDB-lite"/>
    </source>
</evidence>
<proteinExistence type="inferred from homology"/>
<evidence type="ECO:0000256" key="7">
    <source>
        <dbReference type="ARBA" id="ARBA00025034"/>
    </source>
</evidence>
<feature type="transmembrane region" description="Helical" evidence="14">
    <location>
        <begin position="224"/>
        <end position="257"/>
    </location>
</feature>
<sequence>MLEMFIYPVSGVMRLWHYIFADLFGVSQSQAWVASLFALVVTVRSIIAPFSWMQFKSGRFAIMMRPKIKRLKEEYAERTDKESILEQERRQKEIQEEYGYSMAAGCVPALIQVPVFLGLYQVLLRMARPKEGLDATVHEPIGLLTSDNVRSFLDTRFFGVPLPAYNSMSPEQLAHLGTDQPTIHAFVLPLIIAACVFTTINMIVSTLRTRYSIDHDSEFAVSTYRFLIVMVLVAPIGLLQAGLFGPIPAAICLYWVANNLWTLLQNNGMFLALRWKYPYDNDHRAFQAERRAQRAERVVLKKSRKKALRRLRNRSLIQPWKIAELRQQARTIKNEVREEKEAEKARKKAIREKRREAENEINNEKNAERLEKITRHVEKYKKKKAAKKGLDPKSNNQQEEQTTTEPQDPEQSSTTPPSDSDDNPQDHHPEKPSTD</sequence>
<evidence type="ECO:0000256" key="5">
    <source>
        <dbReference type="ARBA" id="ARBA00022989"/>
    </source>
</evidence>
<evidence type="ECO:0000256" key="12">
    <source>
        <dbReference type="RuleBase" id="RU003945"/>
    </source>
</evidence>
<comment type="function">
    <text evidence="7">Required for the insertion and/or proper folding and/or complex formation of integral membrane proteins into the membrane. Involved in integration of membrane proteins that insert both dependently and independently of the Sec translocase complex, as well as at least some lipoproteins. Aids folding of multispanning membrane proteins.</text>
</comment>
<feature type="compositionally biased region" description="Low complexity" evidence="13">
    <location>
        <begin position="397"/>
        <end position="418"/>
    </location>
</feature>
<keyword evidence="4 12" id="KW-0812">Transmembrane</keyword>
<dbReference type="AlphaFoldDB" id="A0A6I8MI60"/>
<feature type="compositionally biased region" description="Basic and acidic residues" evidence="13">
    <location>
        <begin position="353"/>
        <end position="377"/>
    </location>
</feature>
<reference evidence="16 17" key="1">
    <citation type="submission" date="2019-11" db="EMBL/GenBank/DDBJ databases">
        <authorList>
            <person name="Brisse S."/>
        </authorList>
    </citation>
    <scope>NUCLEOTIDE SEQUENCE [LARGE SCALE GENOMIC DNA]</scope>
    <source>
        <strain evidence="16">FRC0190</strain>
    </source>
</reference>
<keyword evidence="6 14" id="KW-0472">Membrane</keyword>
<dbReference type="PANTHER" id="PTHR12428:SF65">
    <property type="entry name" value="CYTOCHROME C OXIDASE ASSEMBLY PROTEIN COX18, MITOCHONDRIAL"/>
    <property type="match status" value="1"/>
</dbReference>
<evidence type="ECO:0000256" key="3">
    <source>
        <dbReference type="ARBA" id="ARBA00015325"/>
    </source>
</evidence>
<dbReference type="InterPro" id="IPR001708">
    <property type="entry name" value="YidC/ALB3/OXA1/COX18"/>
</dbReference>
<evidence type="ECO:0000256" key="1">
    <source>
        <dbReference type="ARBA" id="ARBA00004141"/>
    </source>
</evidence>
<evidence type="ECO:0000256" key="8">
    <source>
        <dbReference type="ARBA" id="ARBA00026028"/>
    </source>
</evidence>
<evidence type="ECO:0000256" key="14">
    <source>
        <dbReference type="SAM" id="Phobius"/>
    </source>
</evidence>